<dbReference type="EMBL" id="BAAAOS010000061">
    <property type="protein sequence ID" value="GAA1611621.1"/>
    <property type="molecule type" value="Genomic_DNA"/>
</dbReference>
<dbReference type="SUPFAM" id="SSF47090">
    <property type="entry name" value="PGBD-like"/>
    <property type="match status" value="1"/>
</dbReference>
<keyword evidence="3" id="KW-1185">Reference proteome</keyword>
<dbReference type="Gene3D" id="1.10.101.10">
    <property type="entry name" value="PGBD-like superfamily/PGBD"/>
    <property type="match status" value="1"/>
</dbReference>
<proteinExistence type="predicted"/>
<dbReference type="Proteomes" id="UP001500393">
    <property type="component" value="Unassembled WGS sequence"/>
</dbReference>
<name>A0ABN2EME3_9ACTN</name>
<organism evidence="2 3">
    <name type="scientific">Kribbella sancticallisti</name>
    <dbReference type="NCBI Taxonomy" id="460087"/>
    <lineage>
        <taxon>Bacteria</taxon>
        <taxon>Bacillati</taxon>
        <taxon>Actinomycetota</taxon>
        <taxon>Actinomycetes</taxon>
        <taxon>Propionibacteriales</taxon>
        <taxon>Kribbellaceae</taxon>
        <taxon>Kribbella</taxon>
    </lineage>
</organism>
<protein>
    <recommendedName>
        <fullName evidence="1">Peptidoglycan binding-like domain-containing protein</fullName>
    </recommendedName>
</protein>
<gene>
    <name evidence="2" type="ORF">GCM10009789_77470</name>
</gene>
<comment type="caution">
    <text evidence="2">The sequence shown here is derived from an EMBL/GenBank/DDBJ whole genome shotgun (WGS) entry which is preliminary data.</text>
</comment>
<sequence length="181" mass="19992">MVAGTAQAHHNTGAFGSSFADGDLMTLADDWGDHFGELGNSLCYRCADSWNTDLVMMWQAILYAEDLLAKSGIDGQFGPATRDATKLWQDRYDLPVDGQVGPMTWDRADDGLNWMASGQAVGYRASTGGWVYFERGESVTYNPYDAGAYRLLSAVNGSRSRAWLDNSDHRIHFFKKTITVS</sequence>
<dbReference type="Pfam" id="PF01471">
    <property type="entry name" value="PG_binding_1"/>
    <property type="match status" value="1"/>
</dbReference>
<dbReference type="InterPro" id="IPR036365">
    <property type="entry name" value="PGBD-like_sf"/>
</dbReference>
<evidence type="ECO:0000259" key="1">
    <source>
        <dbReference type="Pfam" id="PF01471"/>
    </source>
</evidence>
<accession>A0ABN2EME3</accession>
<evidence type="ECO:0000313" key="2">
    <source>
        <dbReference type="EMBL" id="GAA1611621.1"/>
    </source>
</evidence>
<evidence type="ECO:0000313" key="3">
    <source>
        <dbReference type="Proteomes" id="UP001500393"/>
    </source>
</evidence>
<dbReference type="InterPro" id="IPR002477">
    <property type="entry name" value="Peptidoglycan-bd-like"/>
</dbReference>
<feature type="domain" description="Peptidoglycan binding-like" evidence="1">
    <location>
        <begin position="55"/>
        <end position="106"/>
    </location>
</feature>
<reference evidence="2 3" key="1">
    <citation type="journal article" date="2019" name="Int. J. Syst. Evol. Microbiol.">
        <title>The Global Catalogue of Microorganisms (GCM) 10K type strain sequencing project: providing services to taxonomists for standard genome sequencing and annotation.</title>
        <authorList>
            <consortium name="The Broad Institute Genomics Platform"/>
            <consortium name="The Broad Institute Genome Sequencing Center for Infectious Disease"/>
            <person name="Wu L."/>
            <person name="Ma J."/>
        </authorList>
    </citation>
    <scope>NUCLEOTIDE SEQUENCE [LARGE SCALE GENOMIC DNA]</scope>
    <source>
        <strain evidence="2 3">JCM 14969</strain>
    </source>
</reference>
<dbReference type="InterPro" id="IPR036366">
    <property type="entry name" value="PGBDSf"/>
</dbReference>